<keyword evidence="5" id="KW-0067">ATP-binding</keyword>
<name>A0A139H6P9_9PEZI</name>
<evidence type="ECO:0000256" key="5">
    <source>
        <dbReference type="ARBA" id="ARBA00022840"/>
    </source>
</evidence>
<evidence type="ECO:0000256" key="3">
    <source>
        <dbReference type="ARBA" id="ARBA00022741"/>
    </source>
</evidence>
<dbReference type="EMBL" id="LFZN01000121">
    <property type="protein sequence ID" value="KXS98114.1"/>
    <property type="molecule type" value="Genomic_DNA"/>
</dbReference>
<feature type="compositionally biased region" description="Basic residues" evidence="6">
    <location>
        <begin position="1"/>
        <end position="12"/>
    </location>
</feature>
<sequence length="442" mass="49967">MPPKSRTRKKRKAAEPDEPDEPDEPPPPPPPRPKRAKTKRGGRSGDNASADNAQGPLEGEEERPGLSETDSVAKLDGEDRAQRLGLRGVGTDPKAEWQWVRSLGTGGVGHAGLWKRVDENGELIDRIVAKESSPEFFMSRDLWYDEPLKTPKEAALMESINQMRDSKNVLRCLGWRVYKVLKIIRLYLEYCEHGDLENLIEIYDRKRGSSTDHYLPVRAIWAIFESLVAALCLLHRGGMPGHSLPPKWKPMVHQDIKPHNIFMTKPDEVIWKQIPTPKLADFGTATQDTFIIPGGGTKGYRAPEQYDYEDPDNEDSDNAMSNVDITTKSDIWAAGRTILVLMNLTKDTDIKEHRFGSGNILPEYRDVATENYYPDELKDLVERCLRDKPEERPDVVELWNSIQTHVGTPISRGALPMRQAQRPFDEEPLELPGTGKDHGWGI</sequence>
<dbReference type="PANTHER" id="PTHR43671:SF13">
    <property type="entry name" value="SERINE_THREONINE-PROTEIN KINASE NEK2"/>
    <property type="match status" value="1"/>
</dbReference>
<keyword evidence="3" id="KW-0547">Nucleotide-binding</keyword>
<dbReference type="PROSITE" id="PS50011">
    <property type="entry name" value="PROTEIN_KINASE_DOM"/>
    <property type="match status" value="1"/>
</dbReference>
<dbReference type="InterPro" id="IPR000719">
    <property type="entry name" value="Prot_kinase_dom"/>
</dbReference>
<dbReference type="GO" id="GO:0004674">
    <property type="term" value="F:protein serine/threonine kinase activity"/>
    <property type="evidence" value="ECO:0007669"/>
    <property type="project" value="UniProtKB-EC"/>
</dbReference>
<feature type="domain" description="Protein kinase" evidence="7">
    <location>
        <begin position="97"/>
        <end position="408"/>
    </location>
</feature>
<dbReference type="AlphaFoldDB" id="A0A139H6P9"/>
<proteinExistence type="predicted"/>
<dbReference type="PROSITE" id="PS00108">
    <property type="entry name" value="PROTEIN_KINASE_ST"/>
    <property type="match status" value="1"/>
</dbReference>
<dbReference type="GO" id="GO:0005524">
    <property type="term" value="F:ATP binding"/>
    <property type="evidence" value="ECO:0007669"/>
    <property type="project" value="UniProtKB-KW"/>
</dbReference>
<keyword evidence="9" id="KW-1185">Reference proteome</keyword>
<evidence type="ECO:0000313" key="8">
    <source>
        <dbReference type="EMBL" id="KXS98114.1"/>
    </source>
</evidence>
<evidence type="ECO:0000313" key="9">
    <source>
        <dbReference type="Proteomes" id="UP000070133"/>
    </source>
</evidence>
<keyword evidence="2" id="KW-0808">Transferase</keyword>
<dbReference type="PANTHER" id="PTHR43671">
    <property type="entry name" value="SERINE/THREONINE-PROTEIN KINASE NEK"/>
    <property type="match status" value="1"/>
</dbReference>
<dbReference type="STRING" id="321146.A0A139H6P9"/>
<dbReference type="SUPFAM" id="SSF56112">
    <property type="entry name" value="Protein kinase-like (PK-like)"/>
    <property type="match status" value="1"/>
</dbReference>
<dbReference type="Gene3D" id="1.10.510.10">
    <property type="entry name" value="Transferase(Phosphotransferase) domain 1"/>
    <property type="match status" value="1"/>
</dbReference>
<evidence type="ECO:0000259" key="7">
    <source>
        <dbReference type="PROSITE" id="PS50011"/>
    </source>
</evidence>
<dbReference type="Proteomes" id="UP000070133">
    <property type="component" value="Unassembled WGS sequence"/>
</dbReference>
<dbReference type="Pfam" id="PF00069">
    <property type="entry name" value="Pkinase"/>
    <property type="match status" value="1"/>
</dbReference>
<evidence type="ECO:0000256" key="6">
    <source>
        <dbReference type="SAM" id="MobiDB-lite"/>
    </source>
</evidence>
<dbReference type="OrthoDB" id="310217at2759"/>
<dbReference type="SMART" id="SM00220">
    <property type="entry name" value="S_TKc"/>
    <property type="match status" value="1"/>
</dbReference>
<accession>A0A139H6P9</accession>
<keyword evidence="4" id="KW-0418">Kinase</keyword>
<evidence type="ECO:0000256" key="4">
    <source>
        <dbReference type="ARBA" id="ARBA00022777"/>
    </source>
</evidence>
<feature type="compositionally biased region" description="Basic residues" evidence="6">
    <location>
        <begin position="32"/>
        <end position="42"/>
    </location>
</feature>
<reference evidence="8 9" key="1">
    <citation type="submission" date="2015-07" db="EMBL/GenBank/DDBJ databases">
        <title>Comparative genomics of the Sigatoka disease complex on banana suggests a link between parallel evolutionary changes in Pseudocercospora fijiensis and Pseudocercospora eumusae and increased virulence on the banana host.</title>
        <authorList>
            <person name="Chang T.-C."/>
            <person name="Salvucci A."/>
            <person name="Crous P.W."/>
            <person name="Stergiopoulos I."/>
        </authorList>
    </citation>
    <scope>NUCLEOTIDE SEQUENCE [LARGE SCALE GENOMIC DNA]</scope>
    <source>
        <strain evidence="8 9">CBS 114824</strain>
    </source>
</reference>
<evidence type="ECO:0000256" key="1">
    <source>
        <dbReference type="ARBA" id="ARBA00012513"/>
    </source>
</evidence>
<gene>
    <name evidence="8" type="ORF">AC578_9387</name>
</gene>
<organism evidence="8 9">
    <name type="scientific">Pseudocercospora eumusae</name>
    <dbReference type="NCBI Taxonomy" id="321146"/>
    <lineage>
        <taxon>Eukaryota</taxon>
        <taxon>Fungi</taxon>
        <taxon>Dikarya</taxon>
        <taxon>Ascomycota</taxon>
        <taxon>Pezizomycotina</taxon>
        <taxon>Dothideomycetes</taxon>
        <taxon>Dothideomycetidae</taxon>
        <taxon>Mycosphaerellales</taxon>
        <taxon>Mycosphaerellaceae</taxon>
        <taxon>Pseudocercospora</taxon>
    </lineage>
</organism>
<protein>
    <recommendedName>
        <fullName evidence="1">non-specific serine/threonine protein kinase</fullName>
        <ecNumber evidence="1">2.7.11.1</ecNumber>
    </recommendedName>
</protein>
<dbReference type="InterPro" id="IPR011009">
    <property type="entry name" value="Kinase-like_dom_sf"/>
</dbReference>
<feature type="region of interest" description="Disordered" evidence="6">
    <location>
        <begin position="1"/>
        <end position="79"/>
    </location>
</feature>
<dbReference type="InterPro" id="IPR050660">
    <property type="entry name" value="NEK_Ser/Thr_kinase"/>
</dbReference>
<dbReference type="EC" id="2.7.11.1" evidence="1"/>
<comment type="caution">
    <text evidence="8">The sequence shown here is derived from an EMBL/GenBank/DDBJ whole genome shotgun (WGS) entry which is preliminary data.</text>
</comment>
<evidence type="ECO:0000256" key="2">
    <source>
        <dbReference type="ARBA" id="ARBA00022679"/>
    </source>
</evidence>
<dbReference type="InterPro" id="IPR008271">
    <property type="entry name" value="Ser/Thr_kinase_AS"/>
</dbReference>